<dbReference type="Ensembl" id="ENSMMNT00015028171.1">
    <property type="protein sequence ID" value="ENSMMNP00015025622.1"/>
    <property type="gene ID" value="ENSMMNG00015018758.1"/>
</dbReference>
<dbReference type="PANTHER" id="PTHR31368">
    <property type="entry name" value="DEVELOPMENT PLURPOTENCY-ASSOCIATED PROTEIN 1/5 FAMILY MEMBER"/>
    <property type="match status" value="1"/>
</dbReference>
<evidence type="ECO:0000313" key="5">
    <source>
        <dbReference type="Proteomes" id="UP000694561"/>
    </source>
</evidence>
<reference evidence="4" key="2">
    <citation type="submission" date="2025-09" db="UniProtKB">
        <authorList>
            <consortium name="Ensembl"/>
        </authorList>
    </citation>
    <scope>IDENTIFICATION</scope>
</reference>
<dbReference type="GO" id="GO:0005737">
    <property type="term" value="C:cytoplasm"/>
    <property type="evidence" value="ECO:0007669"/>
    <property type="project" value="TreeGrafter"/>
</dbReference>
<reference evidence="4" key="1">
    <citation type="submission" date="2025-08" db="UniProtKB">
        <authorList>
            <consortium name="Ensembl"/>
        </authorList>
    </citation>
    <scope>IDENTIFICATION</scope>
</reference>
<dbReference type="Pfam" id="PF16005">
    <property type="entry name" value="MOEP19"/>
    <property type="match status" value="1"/>
</dbReference>
<dbReference type="GO" id="GO:0010468">
    <property type="term" value="P:regulation of gene expression"/>
    <property type="evidence" value="ECO:0007669"/>
    <property type="project" value="TreeGrafter"/>
</dbReference>
<accession>A0A8C6C441</accession>
<dbReference type="CDD" id="cd12795">
    <property type="entry name" value="FILIA_N_like"/>
    <property type="match status" value="1"/>
</dbReference>
<protein>
    <submittedName>
        <fullName evidence="4">Developmental pluripotency associated 5</fullName>
    </submittedName>
</protein>
<dbReference type="PANTHER" id="PTHR31368:SF4">
    <property type="entry name" value="DEVELOPMENTAL PLURIPOTENCY-ASSOCIATED 5 PROTEIN"/>
    <property type="match status" value="1"/>
</dbReference>
<sequence>MGKLPERNDIPPWVGTPEVLKEPGVFQVQTGLLEAVFGPDGSRIPFVEEVSKVMLQMKGLEASDLAEVMVYGSYLFNFQTKWMLQSVARHRQRHKQGMLQPEEAMNSLDLAPRMKG</sequence>
<evidence type="ECO:0000313" key="4">
    <source>
        <dbReference type="Ensembl" id="ENSMMNP00015025622.1"/>
    </source>
</evidence>
<comment type="similarity">
    <text evidence="1">Belongs to the KHDC1 family.</text>
</comment>
<dbReference type="AlphaFoldDB" id="A0A8C6C441"/>
<gene>
    <name evidence="4" type="primary">DPPA5</name>
</gene>
<keyword evidence="5" id="KW-1185">Reference proteome</keyword>
<feature type="region of interest" description="Disordered" evidence="2">
    <location>
        <begin position="94"/>
        <end position="116"/>
    </location>
</feature>
<evidence type="ECO:0000259" key="3">
    <source>
        <dbReference type="Pfam" id="PF16005"/>
    </source>
</evidence>
<dbReference type="GO" id="GO:0003729">
    <property type="term" value="F:mRNA binding"/>
    <property type="evidence" value="ECO:0007669"/>
    <property type="project" value="TreeGrafter"/>
</dbReference>
<dbReference type="GeneTree" id="ENSGT00940000154353"/>
<dbReference type="InterPro" id="IPR036612">
    <property type="entry name" value="KH_dom_type_1_sf"/>
</dbReference>
<evidence type="ECO:0000256" key="2">
    <source>
        <dbReference type="SAM" id="MobiDB-lite"/>
    </source>
</evidence>
<dbReference type="InterPro" id="IPR031952">
    <property type="entry name" value="MOEP19_KH-like"/>
</dbReference>
<dbReference type="Proteomes" id="UP000694561">
    <property type="component" value="Unplaced"/>
</dbReference>
<name>A0A8C6C441_MONMO</name>
<organism evidence="4 5">
    <name type="scientific">Monodon monoceros</name>
    <name type="common">Narwhal</name>
    <name type="synonym">Ceratodon monodon</name>
    <dbReference type="NCBI Taxonomy" id="40151"/>
    <lineage>
        <taxon>Eukaryota</taxon>
        <taxon>Metazoa</taxon>
        <taxon>Chordata</taxon>
        <taxon>Craniata</taxon>
        <taxon>Vertebrata</taxon>
        <taxon>Euteleostomi</taxon>
        <taxon>Mammalia</taxon>
        <taxon>Eutheria</taxon>
        <taxon>Laurasiatheria</taxon>
        <taxon>Artiodactyla</taxon>
        <taxon>Whippomorpha</taxon>
        <taxon>Cetacea</taxon>
        <taxon>Odontoceti</taxon>
        <taxon>Monodontidae</taxon>
        <taxon>Monodon</taxon>
    </lineage>
</organism>
<proteinExistence type="inferred from homology"/>
<evidence type="ECO:0000256" key="1">
    <source>
        <dbReference type="ARBA" id="ARBA00009081"/>
    </source>
</evidence>
<dbReference type="Gene3D" id="3.30.1370.10">
    <property type="entry name" value="K Homology domain, type 1"/>
    <property type="match status" value="1"/>
</dbReference>
<feature type="domain" description="KH-like RNA-binding" evidence="3">
    <location>
        <begin position="11"/>
        <end position="93"/>
    </location>
</feature>